<dbReference type="EMBL" id="KK115807">
    <property type="protein sequence ID" value="KFM66087.1"/>
    <property type="molecule type" value="Genomic_DNA"/>
</dbReference>
<reference evidence="1 2" key="1">
    <citation type="submission" date="2013-11" db="EMBL/GenBank/DDBJ databases">
        <title>Genome sequencing of Stegodyphus mimosarum.</title>
        <authorList>
            <person name="Bechsgaard J."/>
        </authorList>
    </citation>
    <scope>NUCLEOTIDE SEQUENCE [LARGE SCALE GENOMIC DNA]</scope>
</reference>
<organism evidence="1 2">
    <name type="scientific">Stegodyphus mimosarum</name>
    <name type="common">African social velvet spider</name>
    <dbReference type="NCBI Taxonomy" id="407821"/>
    <lineage>
        <taxon>Eukaryota</taxon>
        <taxon>Metazoa</taxon>
        <taxon>Ecdysozoa</taxon>
        <taxon>Arthropoda</taxon>
        <taxon>Chelicerata</taxon>
        <taxon>Arachnida</taxon>
        <taxon>Araneae</taxon>
        <taxon>Araneomorphae</taxon>
        <taxon>Entelegynae</taxon>
        <taxon>Eresoidea</taxon>
        <taxon>Eresidae</taxon>
        <taxon>Stegodyphus</taxon>
    </lineage>
</organism>
<accession>A0A087TLU8</accession>
<evidence type="ECO:0000313" key="1">
    <source>
        <dbReference type="EMBL" id="KFM66087.1"/>
    </source>
</evidence>
<keyword evidence="2" id="KW-1185">Reference proteome</keyword>
<dbReference type="AlphaFoldDB" id="A0A087TLU8"/>
<sequence>MLSSQRSLGTFDINNVRLTKLSLSLSFKFTEKCFITIIPNNRKRKEQPTWTHK</sequence>
<evidence type="ECO:0000313" key="2">
    <source>
        <dbReference type="Proteomes" id="UP000054359"/>
    </source>
</evidence>
<proteinExistence type="predicted"/>
<gene>
    <name evidence="1" type="ORF">X975_12515</name>
</gene>
<dbReference type="Proteomes" id="UP000054359">
    <property type="component" value="Unassembled WGS sequence"/>
</dbReference>
<name>A0A087TLU8_STEMI</name>
<feature type="non-terminal residue" evidence="1">
    <location>
        <position position="53"/>
    </location>
</feature>
<protein>
    <submittedName>
        <fullName evidence="1">Uncharacterized protein</fullName>
    </submittedName>
</protein>